<dbReference type="Proteomes" id="UP001149079">
    <property type="component" value="Unassembled WGS sequence"/>
</dbReference>
<dbReference type="AlphaFoldDB" id="A0A9W9GU42"/>
<name>A0A9W9GU42_9EURO</name>
<dbReference type="RefSeq" id="XP_056520499.1">
    <property type="nucleotide sequence ID" value="XM_056666903.1"/>
</dbReference>
<proteinExistence type="predicted"/>
<gene>
    <name evidence="2" type="ORF">N7515_006159</name>
</gene>
<evidence type="ECO:0000313" key="2">
    <source>
        <dbReference type="EMBL" id="KAJ5130120.1"/>
    </source>
</evidence>
<organism evidence="2 3">
    <name type="scientific">Penicillium bovifimosum</name>
    <dbReference type="NCBI Taxonomy" id="126998"/>
    <lineage>
        <taxon>Eukaryota</taxon>
        <taxon>Fungi</taxon>
        <taxon>Dikarya</taxon>
        <taxon>Ascomycota</taxon>
        <taxon>Pezizomycotina</taxon>
        <taxon>Eurotiomycetes</taxon>
        <taxon>Eurotiomycetidae</taxon>
        <taxon>Eurotiales</taxon>
        <taxon>Aspergillaceae</taxon>
        <taxon>Penicillium</taxon>
    </lineage>
</organism>
<accession>A0A9W9GU42</accession>
<dbReference type="GeneID" id="81406073"/>
<keyword evidence="3" id="KW-1185">Reference proteome</keyword>
<dbReference type="EMBL" id="JAPQKL010000005">
    <property type="protein sequence ID" value="KAJ5130120.1"/>
    <property type="molecule type" value="Genomic_DNA"/>
</dbReference>
<feature type="compositionally biased region" description="Basic residues" evidence="1">
    <location>
        <begin position="78"/>
        <end position="89"/>
    </location>
</feature>
<sequence length="145" mass="16752">MYILLSASIPEILSTINTRFTLNHRPNTPTLIQNPKVSSLLLNIPHTPPKPQIPLIIQRKQSLLNPNAATKPLPKPNRIQRQRNKRQPPRQRSVQDRLDNANLQRQHHPRAARYIIHSFAFAFPGTRVRFVGYWKVRPVLTVAAR</sequence>
<reference evidence="2" key="2">
    <citation type="journal article" date="2023" name="IMA Fungus">
        <title>Comparative genomic study of the Penicillium genus elucidates a diverse pangenome and 15 lateral gene transfer events.</title>
        <authorList>
            <person name="Petersen C."/>
            <person name="Sorensen T."/>
            <person name="Nielsen M.R."/>
            <person name="Sondergaard T.E."/>
            <person name="Sorensen J.L."/>
            <person name="Fitzpatrick D.A."/>
            <person name="Frisvad J.C."/>
            <person name="Nielsen K.L."/>
        </authorList>
    </citation>
    <scope>NUCLEOTIDE SEQUENCE</scope>
    <source>
        <strain evidence="2">IBT 22155</strain>
    </source>
</reference>
<protein>
    <submittedName>
        <fullName evidence="2">Uncharacterized protein</fullName>
    </submittedName>
</protein>
<reference evidence="2" key="1">
    <citation type="submission" date="2022-11" db="EMBL/GenBank/DDBJ databases">
        <authorList>
            <person name="Petersen C."/>
        </authorList>
    </citation>
    <scope>NUCLEOTIDE SEQUENCE</scope>
    <source>
        <strain evidence="2">IBT 22155</strain>
    </source>
</reference>
<feature type="region of interest" description="Disordered" evidence="1">
    <location>
        <begin position="65"/>
        <end position="106"/>
    </location>
</feature>
<evidence type="ECO:0000313" key="3">
    <source>
        <dbReference type="Proteomes" id="UP001149079"/>
    </source>
</evidence>
<evidence type="ECO:0000256" key="1">
    <source>
        <dbReference type="SAM" id="MobiDB-lite"/>
    </source>
</evidence>
<comment type="caution">
    <text evidence="2">The sequence shown here is derived from an EMBL/GenBank/DDBJ whole genome shotgun (WGS) entry which is preliminary data.</text>
</comment>